<proteinExistence type="predicted"/>
<dbReference type="Proteomes" id="UP000195781">
    <property type="component" value="Unassembled WGS sequence"/>
</dbReference>
<dbReference type="Pfam" id="PF13784">
    <property type="entry name" value="Fic_N"/>
    <property type="match status" value="1"/>
</dbReference>
<dbReference type="PROSITE" id="PS51459">
    <property type="entry name" value="FIDO"/>
    <property type="match status" value="1"/>
</dbReference>
<comment type="caution">
    <text evidence="4">The sequence shown here is derived from an EMBL/GenBank/DDBJ whole genome shotgun (WGS) entry which is preliminary data.</text>
</comment>
<dbReference type="InterPro" id="IPR036597">
    <property type="entry name" value="Fido-like_dom_sf"/>
</dbReference>
<evidence type="ECO:0000313" key="4">
    <source>
        <dbReference type="EMBL" id="OUN88766.1"/>
    </source>
</evidence>
<evidence type="ECO:0000313" key="5">
    <source>
        <dbReference type="Proteomes" id="UP000195781"/>
    </source>
</evidence>
<dbReference type="GO" id="GO:0005524">
    <property type="term" value="F:ATP binding"/>
    <property type="evidence" value="ECO:0007669"/>
    <property type="project" value="UniProtKB-KW"/>
</dbReference>
<evidence type="ECO:0000256" key="1">
    <source>
        <dbReference type="PIRSR" id="PIRSR640198-1"/>
    </source>
</evidence>
<organism evidence="4 5">
    <name type="scientific">[Collinsella] massiliensis</name>
    <dbReference type="NCBI Taxonomy" id="1232426"/>
    <lineage>
        <taxon>Bacteria</taxon>
        <taxon>Bacillati</taxon>
        <taxon>Actinomycetota</taxon>
        <taxon>Coriobacteriia</taxon>
        <taxon>Coriobacteriales</taxon>
        <taxon>Coriobacteriaceae</taxon>
        <taxon>Enorma</taxon>
    </lineage>
</organism>
<sequence>MGTYEQRYWLNDTWGMNRSERQSGTYHPYIPTMLMEQDIVLTASASQAVAQAQADISLLNERVQHLMGTEPLARLILRSEAMASSKIEGLTMNAGKLLEYEALEELGVPHRLDRNEAAILANISSMQEGIIEAAREHTITVETICDVNKRLLEHTDMASYGGVLRTTQNWIGGNNVNPIGAAFVPPVPERVPFLMKDLVSFINTSELPAVAIAAIAHAQLETIHPFADGNGRTGRTLIHIIVKRRGVATRTIPPVSLVLATDKDRYIANLSAYRTDEDDPTSDSFVATANDWIEYFARAVSLSCDRASAFEQRLSAIEDSWRSTLRPRAHSAADILLDKLVDNPVVSISSAKRLTGRSYEAARNAVASLEAAGILVQNARNRKSGIYVAPDVLNAFTLYERALATPGGDTATVKPQRPVPQRPPR</sequence>
<dbReference type="EMBL" id="NFIE01000009">
    <property type="protein sequence ID" value="OUN88766.1"/>
    <property type="molecule type" value="Genomic_DNA"/>
</dbReference>
<dbReference type="InterPro" id="IPR025758">
    <property type="entry name" value="Fic/DOC_N"/>
</dbReference>
<dbReference type="PANTHER" id="PTHR13504:SF38">
    <property type="entry name" value="FIDO DOMAIN-CONTAINING PROTEIN"/>
    <property type="match status" value="1"/>
</dbReference>
<keyword evidence="2" id="KW-0547">Nucleotide-binding</keyword>
<dbReference type="Pfam" id="PF02661">
    <property type="entry name" value="Fic"/>
    <property type="match status" value="1"/>
</dbReference>
<reference evidence="5" key="1">
    <citation type="submission" date="2017-04" db="EMBL/GenBank/DDBJ databases">
        <title>Function of individual gut microbiota members based on whole genome sequencing of pure cultures obtained from chicken caecum.</title>
        <authorList>
            <person name="Medvecky M."/>
            <person name="Cejkova D."/>
            <person name="Polansky O."/>
            <person name="Karasova D."/>
            <person name="Kubasova T."/>
            <person name="Cizek A."/>
            <person name="Rychlik I."/>
        </authorList>
    </citation>
    <scope>NUCLEOTIDE SEQUENCE [LARGE SCALE GENOMIC DNA]</scope>
    <source>
        <strain evidence="5">An5</strain>
    </source>
</reference>
<dbReference type="PANTHER" id="PTHR13504">
    <property type="entry name" value="FIDO DOMAIN-CONTAINING PROTEIN DDB_G0283145"/>
    <property type="match status" value="1"/>
</dbReference>
<dbReference type="SUPFAM" id="SSF140931">
    <property type="entry name" value="Fic-like"/>
    <property type="match status" value="1"/>
</dbReference>
<keyword evidence="5" id="KW-1185">Reference proteome</keyword>
<feature type="domain" description="Fido" evidence="3">
    <location>
        <begin position="139"/>
        <end position="298"/>
    </location>
</feature>
<dbReference type="OrthoDB" id="9813719at2"/>
<protein>
    <recommendedName>
        <fullName evidence="3">Fido domain-containing protein</fullName>
    </recommendedName>
</protein>
<dbReference type="InterPro" id="IPR040198">
    <property type="entry name" value="Fido_containing"/>
</dbReference>
<dbReference type="Gene3D" id="1.10.3290.10">
    <property type="entry name" value="Fido-like domain"/>
    <property type="match status" value="1"/>
</dbReference>
<accession>A0A1Y3XT55</accession>
<evidence type="ECO:0000259" key="3">
    <source>
        <dbReference type="PROSITE" id="PS51459"/>
    </source>
</evidence>
<gene>
    <name evidence="4" type="ORF">B5G02_05125</name>
</gene>
<dbReference type="RefSeq" id="WP_094335424.1">
    <property type="nucleotide sequence ID" value="NZ_NFIE01000009.1"/>
</dbReference>
<dbReference type="AlphaFoldDB" id="A0A1Y3XT55"/>
<keyword evidence="2" id="KW-0067">ATP-binding</keyword>
<name>A0A1Y3XT55_9ACTN</name>
<feature type="binding site" evidence="2">
    <location>
        <begin position="228"/>
        <end position="235"/>
    </location>
    <ligand>
        <name>ATP</name>
        <dbReference type="ChEBI" id="CHEBI:30616"/>
    </ligand>
</feature>
<dbReference type="InterPro" id="IPR003812">
    <property type="entry name" value="Fido"/>
</dbReference>
<evidence type="ECO:0000256" key="2">
    <source>
        <dbReference type="PIRSR" id="PIRSR640198-2"/>
    </source>
</evidence>
<feature type="active site" evidence="1">
    <location>
        <position position="224"/>
    </location>
</feature>